<comment type="caution">
    <text evidence="1">The sequence shown here is derived from an EMBL/GenBank/DDBJ whole genome shotgun (WGS) entry which is preliminary data.</text>
</comment>
<evidence type="ECO:0000313" key="1">
    <source>
        <dbReference type="EMBL" id="MBA0697726.1"/>
    </source>
</evidence>
<reference evidence="1 2" key="1">
    <citation type="journal article" date="2019" name="Genome Biol. Evol.">
        <title>Insights into the evolution of the New World diploid cottons (Gossypium, subgenus Houzingenia) based on genome sequencing.</title>
        <authorList>
            <person name="Grover C.E."/>
            <person name="Arick M.A. 2nd"/>
            <person name="Thrash A."/>
            <person name="Conover J.L."/>
            <person name="Sanders W.S."/>
            <person name="Peterson D.G."/>
            <person name="Frelichowski J.E."/>
            <person name="Scheffler J.A."/>
            <person name="Scheffler B.E."/>
            <person name="Wendel J.F."/>
        </authorList>
    </citation>
    <scope>NUCLEOTIDE SEQUENCE [LARGE SCALE GENOMIC DNA]</scope>
    <source>
        <strain evidence="1">185</strain>
        <tissue evidence="1">Leaf</tissue>
    </source>
</reference>
<evidence type="ECO:0000313" key="2">
    <source>
        <dbReference type="Proteomes" id="UP000593577"/>
    </source>
</evidence>
<proteinExistence type="predicted"/>
<organism evidence="1 2">
    <name type="scientific">Gossypium aridum</name>
    <name type="common">American cotton</name>
    <name type="synonym">Erioxylum aridum</name>
    <dbReference type="NCBI Taxonomy" id="34290"/>
    <lineage>
        <taxon>Eukaryota</taxon>
        <taxon>Viridiplantae</taxon>
        <taxon>Streptophyta</taxon>
        <taxon>Embryophyta</taxon>
        <taxon>Tracheophyta</taxon>
        <taxon>Spermatophyta</taxon>
        <taxon>Magnoliopsida</taxon>
        <taxon>eudicotyledons</taxon>
        <taxon>Gunneridae</taxon>
        <taxon>Pentapetalae</taxon>
        <taxon>rosids</taxon>
        <taxon>malvids</taxon>
        <taxon>Malvales</taxon>
        <taxon>Malvaceae</taxon>
        <taxon>Malvoideae</taxon>
        <taxon>Gossypium</taxon>
    </lineage>
</organism>
<feature type="non-terminal residue" evidence="1">
    <location>
        <position position="32"/>
    </location>
</feature>
<dbReference type="AlphaFoldDB" id="A0A7J8YDR2"/>
<gene>
    <name evidence="1" type="ORF">Goari_021254</name>
</gene>
<dbReference type="Proteomes" id="UP000593577">
    <property type="component" value="Unassembled WGS sequence"/>
</dbReference>
<accession>A0A7J8YDR2</accession>
<name>A0A7J8YDR2_GOSAI</name>
<dbReference type="EMBL" id="JABFAA010000012">
    <property type="protein sequence ID" value="MBA0697726.1"/>
    <property type="molecule type" value="Genomic_DNA"/>
</dbReference>
<keyword evidence="2" id="KW-1185">Reference proteome</keyword>
<protein>
    <submittedName>
        <fullName evidence="1">Uncharacterized protein</fullName>
    </submittedName>
</protein>
<sequence>MWMDNPCCWHCCMGWVCKITNATLPTATTPAI</sequence>